<feature type="coiled-coil region" evidence="1">
    <location>
        <begin position="15"/>
        <end position="42"/>
    </location>
</feature>
<keyword evidence="1" id="KW-0175">Coiled coil</keyword>
<dbReference type="Proteomes" id="UP000632849">
    <property type="component" value="Unassembled WGS sequence"/>
</dbReference>
<evidence type="ECO:0000313" key="3">
    <source>
        <dbReference type="Proteomes" id="UP000632849"/>
    </source>
</evidence>
<dbReference type="RefSeq" id="WP_190043593.1">
    <property type="nucleotide sequence ID" value="NZ_BNBE01000003.1"/>
</dbReference>
<dbReference type="EMBL" id="BNBE01000003">
    <property type="protein sequence ID" value="GHG15320.1"/>
    <property type="molecule type" value="Genomic_DNA"/>
</dbReference>
<gene>
    <name evidence="2" type="ORF">GCM10017667_56070</name>
</gene>
<reference evidence="2" key="1">
    <citation type="journal article" date="2014" name="Int. J. Syst. Evol. Microbiol.">
        <title>Complete genome sequence of Corynebacterium casei LMG S-19264T (=DSM 44701T), isolated from a smear-ripened cheese.</title>
        <authorList>
            <consortium name="US DOE Joint Genome Institute (JGI-PGF)"/>
            <person name="Walter F."/>
            <person name="Albersmeier A."/>
            <person name="Kalinowski J."/>
            <person name="Ruckert C."/>
        </authorList>
    </citation>
    <scope>NUCLEOTIDE SEQUENCE</scope>
    <source>
        <strain evidence="2">JCM 4122</strain>
    </source>
</reference>
<reference evidence="2" key="2">
    <citation type="submission" date="2020-09" db="EMBL/GenBank/DDBJ databases">
        <authorList>
            <person name="Sun Q."/>
            <person name="Ohkuma M."/>
        </authorList>
    </citation>
    <scope>NUCLEOTIDE SEQUENCE</scope>
    <source>
        <strain evidence="2">JCM 4122</strain>
    </source>
</reference>
<comment type="caution">
    <text evidence="2">The sequence shown here is derived from an EMBL/GenBank/DDBJ whole genome shotgun (WGS) entry which is preliminary data.</text>
</comment>
<organism evidence="2 3">
    <name type="scientific">Streptomyces filamentosus</name>
    <name type="common">Streptomyces roseosporus</name>
    <dbReference type="NCBI Taxonomy" id="67294"/>
    <lineage>
        <taxon>Bacteria</taxon>
        <taxon>Bacillati</taxon>
        <taxon>Actinomycetota</taxon>
        <taxon>Actinomycetes</taxon>
        <taxon>Kitasatosporales</taxon>
        <taxon>Streptomycetaceae</taxon>
        <taxon>Streptomyces</taxon>
    </lineage>
</organism>
<dbReference type="AlphaFoldDB" id="A0A919EQ09"/>
<proteinExistence type="predicted"/>
<evidence type="ECO:0000256" key="1">
    <source>
        <dbReference type="SAM" id="Coils"/>
    </source>
</evidence>
<name>A0A919EQ09_STRFL</name>
<sequence>MTDRPRLDQLTDDMLDQLYATIQRLNRRAQEAESKVACYQRAVAQWDVNERGTYIPHASLAAIGRAAGTDILGSVRHLRHFTRVEQAETAIARVRALHAPGWDWSWKPFGCEHHGAHAQPCAHCGVCSPCPTLTVLDTTA</sequence>
<evidence type="ECO:0000313" key="2">
    <source>
        <dbReference type="EMBL" id="GHG15320.1"/>
    </source>
</evidence>
<keyword evidence="3" id="KW-1185">Reference proteome</keyword>
<accession>A0A919EQ09</accession>
<protein>
    <submittedName>
        <fullName evidence="2">Uncharacterized protein</fullName>
    </submittedName>
</protein>